<dbReference type="SUPFAM" id="SSF53254">
    <property type="entry name" value="Phosphoglycerate mutase-like"/>
    <property type="match status" value="1"/>
</dbReference>
<organism evidence="5 6">
    <name type="scientific">Ephemerocybe angulata</name>
    <dbReference type="NCBI Taxonomy" id="980116"/>
    <lineage>
        <taxon>Eukaryota</taxon>
        <taxon>Fungi</taxon>
        <taxon>Dikarya</taxon>
        <taxon>Basidiomycota</taxon>
        <taxon>Agaricomycotina</taxon>
        <taxon>Agaricomycetes</taxon>
        <taxon>Agaricomycetidae</taxon>
        <taxon>Agaricales</taxon>
        <taxon>Agaricineae</taxon>
        <taxon>Psathyrellaceae</taxon>
        <taxon>Ephemerocybe</taxon>
    </lineage>
</organism>
<evidence type="ECO:0000256" key="2">
    <source>
        <dbReference type="PIRSR" id="PIRSR613078-1"/>
    </source>
</evidence>
<feature type="active site" description="Tele-phosphohistidine intermediate" evidence="2">
    <location>
        <position position="24"/>
    </location>
</feature>
<dbReference type="PANTHER" id="PTHR46517:SF1">
    <property type="entry name" value="FRUCTOSE-2,6-BISPHOSPHATASE TIGAR"/>
    <property type="match status" value="1"/>
</dbReference>
<dbReference type="AlphaFoldDB" id="A0A8H5B126"/>
<dbReference type="InterPro" id="IPR051695">
    <property type="entry name" value="Phosphoglycerate_Mutase"/>
</dbReference>
<dbReference type="Proteomes" id="UP000541558">
    <property type="component" value="Unassembled WGS sequence"/>
</dbReference>
<dbReference type="InterPro" id="IPR029033">
    <property type="entry name" value="His_PPase_superfam"/>
</dbReference>
<name>A0A8H5B126_9AGAR</name>
<dbReference type="GO" id="GO:0004331">
    <property type="term" value="F:fructose-2,6-bisphosphate 2-phosphatase activity"/>
    <property type="evidence" value="ECO:0007669"/>
    <property type="project" value="TreeGrafter"/>
</dbReference>
<keyword evidence="6" id="KW-1185">Reference proteome</keyword>
<evidence type="ECO:0000256" key="4">
    <source>
        <dbReference type="SAM" id="MobiDB-lite"/>
    </source>
</evidence>
<evidence type="ECO:0000313" key="5">
    <source>
        <dbReference type="EMBL" id="KAF5314583.1"/>
    </source>
</evidence>
<dbReference type="Pfam" id="PF00300">
    <property type="entry name" value="His_Phos_1"/>
    <property type="match status" value="1"/>
</dbReference>
<keyword evidence="1" id="KW-0378">Hydrolase</keyword>
<evidence type="ECO:0008006" key="7">
    <source>
        <dbReference type="Google" id="ProtNLM"/>
    </source>
</evidence>
<sequence>MQQLSCSTIPINLRSMVTITFIRHGQSEDNCRDVWAGWKDAPLSALGKRIVTHVPQQAKALGEALSSDTKFTHIYASDLLRAHDTGKAVHARQPEPQPPFTVTELIREQHFGEAEGNKWSTSIPSEKTRTELYNEGVYPVFEHRHEKFPGGESLDDLRARAYKALEKCVFPHLDEDDGHIAIASHGLCISELMSALVRLDPKADQSISYRGLLNTAWARVKVKRREGETREDGHPVLEVIVNHVNEAPHLQGIQEDTVEVPAERSSEAQAFFGGDTTATQASNARVDIQPESDSESKL</sequence>
<feature type="region of interest" description="Disordered" evidence="4">
    <location>
        <begin position="273"/>
        <end position="298"/>
    </location>
</feature>
<dbReference type="CDD" id="cd07067">
    <property type="entry name" value="HP_PGM_like"/>
    <property type="match status" value="1"/>
</dbReference>
<evidence type="ECO:0000256" key="3">
    <source>
        <dbReference type="PIRSR" id="PIRSR613078-2"/>
    </source>
</evidence>
<comment type="caution">
    <text evidence="5">The sequence shown here is derived from an EMBL/GenBank/DDBJ whole genome shotgun (WGS) entry which is preliminary data.</text>
</comment>
<evidence type="ECO:0000256" key="1">
    <source>
        <dbReference type="ARBA" id="ARBA00022801"/>
    </source>
</evidence>
<dbReference type="InterPro" id="IPR013078">
    <property type="entry name" value="His_Pase_superF_clade-1"/>
</dbReference>
<evidence type="ECO:0000313" key="6">
    <source>
        <dbReference type="Proteomes" id="UP000541558"/>
    </source>
</evidence>
<dbReference type="GO" id="GO:0045820">
    <property type="term" value="P:negative regulation of glycolytic process"/>
    <property type="evidence" value="ECO:0007669"/>
    <property type="project" value="TreeGrafter"/>
</dbReference>
<feature type="active site" description="Proton donor/acceptor" evidence="2">
    <location>
        <position position="108"/>
    </location>
</feature>
<dbReference type="EMBL" id="JAACJK010000221">
    <property type="protein sequence ID" value="KAF5314583.1"/>
    <property type="molecule type" value="Genomic_DNA"/>
</dbReference>
<reference evidence="5 6" key="1">
    <citation type="journal article" date="2020" name="ISME J.">
        <title>Uncovering the hidden diversity of litter-decomposition mechanisms in mushroom-forming fungi.</title>
        <authorList>
            <person name="Floudas D."/>
            <person name="Bentzer J."/>
            <person name="Ahren D."/>
            <person name="Johansson T."/>
            <person name="Persson P."/>
            <person name="Tunlid A."/>
        </authorList>
    </citation>
    <scope>NUCLEOTIDE SEQUENCE [LARGE SCALE GENOMIC DNA]</scope>
    <source>
        <strain evidence="5 6">CBS 175.51</strain>
    </source>
</reference>
<accession>A0A8H5B126</accession>
<dbReference type="Gene3D" id="3.40.50.1240">
    <property type="entry name" value="Phosphoglycerate mutase-like"/>
    <property type="match status" value="1"/>
</dbReference>
<protein>
    <recommendedName>
        <fullName evidence="7">Phosphoglycerate mutase</fullName>
    </recommendedName>
</protein>
<dbReference type="SMART" id="SM00855">
    <property type="entry name" value="PGAM"/>
    <property type="match status" value="1"/>
</dbReference>
<feature type="binding site" evidence="3">
    <location>
        <begin position="23"/>
        <end position="30"/>
    </location>
    <ligand>
        <name>substrate</name>
    </ligand>
</feature>
<dbReference type="GO" id="GO:0005829">
    <property type="term" value="C:cytosol"/>
    <property type="evidence" value="ECO:0007669"/>
    <property type="project" value="TreeGrafter"/>
</dbReference>
<proteinExistence type="predicted"/>
<dbReference type="PANTHER" id="PTHR46517">
    <property type="entry name" value="FRUCTOSE-2,6-BISPHOSPHATASE TIGAR"/>
    <property type="match status" value="1"/>
</dbReference>
<dbReference type="OrthoDB" id="354304at2759"/>
<feature type="binding site" evidence="3">
    <location>
        <position position="81"/>
    </location>
    <ligand>
        <name>substrate</name>
    </ligand>
</feature>
<gene>
    <name evidence="5" type="ORF">D9611_007052</name>
</gene>
<dbReference type="GO" id="GO:0043456">
    <property type="term" value="P:regulation of pentose-phosphate shunt"/>
    <property type="evidence" value="ECO:0007669"/>
    <property type="project" value="TreeGrafter"/>
</dbReference>